<evidence type="ECO:0000313" key="2">
    <source>
        <dbReference type="EMBL" id="KAK2110343.1"/>
    </source>
</evidence>
<comment type="caution">
    <text evidence="2">The sequence shown here is derived from an EMBL/GenBank/DDBJ whole genome shotgun (WGS) entry which is preliminary data.</text>
</comment>
<feature type="transmembrane region" description="Helical" evidence="1">
    <location>
        <begin position="6"/>
        <end position="24"/>
    </location>
</feature>
<dbReference type="Proteomes" id="UP001266305">
    <property type="component" value="Unassembled WGS sequence"/>
</dbReference>
<dbReference type="EMBL" id="JASSZA010000005">
    <property type="protein sequence ID" value="KAK2110343.1"/>
    <property type="molecule type" value="Genomic_DNA"/>
</dbReference>
<evidence type="ECO:0000256" key="1">
    <source>
        <dbReference type="SAM" id="Phobius"/>
    </source>
</evidence>
<evidence type="ECO:0000313" key="3">
    <source>
        <dbReference type="Proteomes" id="UP001266305"/>
    </source>
</evidence>
<proteinExistence type="predicted"/>
<organism evidence="2 3">
    <name type="scientific">Saguinus oedipus</name>
    <name type="common">Cotton-top tamarin</name>
    <name type="synonym">Oedipomidas oedipus</name>
    <dbReference type="NCBI Taxonomy" id="9490"/>
    <lineage>
        <taxon>Eukaryota</taxon>
        <taxon>Metazoa</taxon>
        <taxon>Chordata</taxon>
        <taxon>Craniata</taxon>
        <taxon>Vertebrata</taxon>
        <taxon>Euteleostomi</taxon>
        <taxon>Mammalia</taxon>
        <taxon>Eutheria</taxon>
        <taxon>Euarchontoglires</taxon>
        <taxon>Primates</taxon>
        <taxon>Haplorrhini</taxon>
        <taxon>Platyrrhini</taxon>
        <taxon>Cebidae</taxon>
        <taxon>Callitrichinae</taxon>
        <taxon>Saguinus</taxon>
    </lineage>
</organism>
<sequence>IVIIITILTIIFILTITITTLIITRSSRSVSPESSTHTIKWRLCGSQTCLAASSLGLRELEPGPGAGSLLHTCACPGTGARPWKLARAGISQQH</sequence>
<protein>
    <submittedName>
        <fullName evidence="2">Uncharacterized protein</fullName>
    </submittedName>
</protein>
<keyword evidence="1" id="KW-1133">Transmembrane helix</keyword>
<accession>A0ABQ9VLV5</accession>
<keyword evidence="1" id="KW-0472">Membrane</keyword>
<name>A0ABQ9VLV5_SAGOE</name>
<feature type="non-terminal residue" evidence="2">
    <location>
        <position position="1"/>
    </location>
</feature>
<gene>
    <name evidence="2" type="ORF">P7K49_010089</name>
</gene>
<keyword evidence="1" id="KW-0812">Transmembrane</keyword>
<reference evidence="2 3" key="1">
    <citation type="submission" date="2023-05" db="EMBL/GenBank/DDBJ databases">
        <title>B98-5 Cell Line De Novo Hybrid Assembly: An Optical Mapping Approach.</title>
        <authorList>
            <person name="Kananen K."/>
            <person name="Auerbach J.A."/>
            <person name="Kautto E."/>
            <person name="Blachly J.S."/>
        </authorList>
    </citation>
    <scope>NUCLEOTIDE SEQUENCE [LARGE SCALE GENOMIC DNA]</scope>
    <source>
        <strain evidence="2">B95-8</strain>
        <tissue evidence="2">Cell line</tissue>
    </source>
</reference>
<keyword evidence="3" id="KW-1185">Reference proteome</keyword>